<protein>
    <submittedName>
        <fullName evidence="8">HlyD family secretion protein</fullName>
    </submittedName>
</protein>
<dbReference type="GO" id="GO:0022857">
    <property type="term" value="F:transmembrane transporter activity"/>
    <property type="evidence" value="ECO:0007669"/>
    <property type="project" value="InterPro"/>
</dbReference>
<accession>A0A9D2HD88</accession>
<comment type="caution">
    <text evidence="8">The sequence shown here is derived from an EMBL/GenBank/DDBJ whole genome shotgun (WGS) entry which is preliminary data.</text>
</comment>
<dbReference type="Gene3D" id="2.40.30.170">
    <property type="match status" value="1"/>
</dbReference>
<feature type="coiled-coil region" evidence="5">
    <location>
        <begin position="125"/>
        <end position="152"/>
    </location>
</feature>
<dbReference type="Proteomes" id="UP000824225">
    <property type="component" value="Unassembled WGS sequence"/>
</dbReference>
<evidence type="ECO:0000256" key="1">
    <source>
        <dbReference type="ARBA" id="ARBA00009477"/>
    </source>
</evidence>
<evidence type="ECO:0000256" key="4">
    <source>
        <dbReference type="ARBA" id="ARBA00023136"/>
    </source>
</evidence>
<dbReference type="AlphaFoldDB" id="A0A9D2HD88"/>
<dbReference type="Pfam" id="PF25917">
    <property type="entry name" value="BSH_RND"/>
    <property type="match status" value="1"/>
</dbReference>
<dbReference type="GO" id="GO:0016020">
    <property type="term" value="C:membrane"/>
    <property type="evidence" value="ECO:0007669"/>
    <property type="project" value="InterPro"/>
</dbReference>
<dbReference type="Pfam" id="PF25963">
    <property type="entry name" value="Beta-barrel_AAEA"/>
    <property type="match status" value="1"/>
</dbReference>
<dbReference type="InterPro" id="IPR050393">
    <property type="entry name" value="MFP_Efflux_Pump"/>
</dbReference>
<comment type="similarity">
    <text evidence="1">Belongs to the membrane fusion protein (MFP) (TC 8.A.1) family.</text>
</comment>
<dbReference type="Gene3D" id="2.40.50.100">
    <property type="match status" value="1"/>
</dbReference>
<dbReference type="NCBIfam" id="TIGR01730">
    <property type="entry name" value="RND_mfp"/>
    <property type="match status" value="1"/>
</dbReference>
<keyword evidence="5" id="KW-0175">Coiled coil</keyword>
<feature type="domain" description="p-hydroxybenzoic acid efflux pump subunit AaeA-like beta-barrel" evidence="7">
    <location>
        <begin position="191"/>
        <end position="288"/>
    </location>
</feature>
<gene>
    <name evidence="8" type="ORF">H9962_02425</name>
</gene>
<feature type="domain" description="Multidrug resistance protein MdtA-like barrel-sandwich hybrid" evidence="6">
    <location>
        <begin position="45"/>
        <end position="186"/>
    </location>
</feature>
<reference evidence="8" key="2">
    <citation type="submission" date="2021-04" db="EMBL/GenBank/DDBJ databases">
        <authorList>
            <person name="Gilroy R."/>
        </authorList>
    </citation>
    <scope>NUCLEOTIDE SEQUENCE</scope>
    <source>
        <strain evidence="8">CHK186-16707</strain>
    </source>
</reference>
<evidence type="ECO:0000256" key="3">
    <source>
        <dbReference type="ARBA" id="ARBA00022989"/>
    </source>
</evidence>
<organism evidence="8 9">
    <name type="scientific">Candidatus Mailhella merdigallinarum</name>
    <dbReference type="NCBI Taxonomy" id="2838658"/>
    <lineage>
        <taxon>Bacteria</taxon>
        <taxon>Pseudomonadati</taxon>
        <taxon>Thermodesulfobacteriota</taxon>
        <taxon>Desulfovibrionia</taxon>
        <taxon>Desulfovibrionales</taxon>
        <taxon>Desulfovibrionaceae</taxon>
        <taxon>Mailhella</taxon>
    </lineage>
</organism>
<evidence type="ECO:0000256" key="2">
    <source>
        <dbReference type="ARBA" id="ARBA00022692"/>
    </source>
</evidence>
<dbReference type="PANTHER" id="PTHR30367">
    <property type="entry name" value="P-HYDROXYBENZOIC ACID EFFLUX PUMP SUBUNIT AAEA-RELATED"/>
    <property type="match status" value="1"/>
</dbReference>
<dbReference type="SUPFAM" id="SSF111369">
    <property type="entry name" value="HlyD-like secretion proteins"/>
    <property type="match status" value="1"/>
</dbReference>
<keyword evidence="3" id="KW-1133">Transmembrane helix</keyword>
<dbReference type="InterPro" id="IPR058625">
    <property type="entry name" value="MdtA-like_BSH"/>
</dbReference>
<dbReference type="InterPro" id="IPR006143">
    <property type="entry name" value="RND_pump_MFP"/>
</dbReference>
<reference evidence="8" key="1">
    <citation type="journal article" date="2021" name="PeerJ">
        <title>Extensive microbial diversity within the chicken gut microbiome revealed by metagenomics and culture.</title>
        <authorList>
            <person name="Gilroy R."/>
            <person name="Ravi A."/>
            <person name="Getino M."/>
            <person name="Pursley I."/>
            <person name="Horton D.L."/>
            <person name="Alikhan N.F."/>
            <person name="Baker D."/>
            <person name="Gharbi K."/>
            <person name="Hall N."/>
            <person name="Watson M."/>
            <person name="Adriaenssens E.M."/>
            <person name="Foster-Nyarko E."/>
            <person name="Jarju S."/>
            <person name="Secka A."/>
            <person name="Antonio M."/>
            <person name="Oren A."/>
            <person name="Chaudhuri R.R."/>
            <person name="La Ragione R."/>
            <person name="Hildebrand F."/>
            <person name="Pallen M.J."/>
        </authorList>
    </citation>
    <scope>NUCLEOTIDE SEQUENCE</scope>
    <source>
        <strain evidence="8">CHK186-16707</strain>
    </source>
</reference>
<evidence type="ECO:0000259" key="7">
    <source>
        <dbReference type="Pfam" id="PF25963"/>
    </source>
</evidence>
<keyword evidence="4" id="KW-0472">Membrane</keyword>
<proteinExistence type="inferred from homology"/>
<dbReference type="PANTHER" id="PTHR30367:SF1">
    <property type="entry name" value="MULTIDRUG RESISTANCE PROTEIN MDTN"/>
    <property type="match status" value="1"/>
</dbReference>
<evidence type="ECO:0000313" key="8">
    <source>
        <dbReference type="EMBL" id="HJA08036.1"/>
    </source>
</evidence>
<dbReference type="EMBL" id="DXAN01000004">
    <property type="protein sequence ID" value="HJA08036.1"/>
    <property type="molecule type" value="Genomic_DNA"/>
</dbReference>
<dbReference type="InterPro" id="IPR058634">
    <property type="entry name" value="AaeA-lik-b-barrel"/>
</dbReference>
<keyword evidence="2" id="KW-0812">Transmembrane</keyword>
<evidence type="ECO:0000313" key="9">
    <source>
        <dbReference type="Proteomes" id="UP000824225"/>
    </source>
</evidence>
<evidence type="ECO:0000256" key="5">
    <source>
        <dbReference type="SAM" id="Coils"/>
    </source>
</evidence>
<dbReference type="PROSITE" id="PS51257">
    <property type="entry name" value="PROKAR_LIPOPROTEIN"/>
    <property type="match status" value="1"/>
</dbReference>
<name>A0A9D2HD88_9BACT</name>
<sequence length="290" mass="31381">MNLKKVFAWGLTLAVAAVAVWLGCDAYRRHLSAPWTRDGQVQADVVLVAPRVSGPVLHVAVVDNQAVKAGDLLFTLDPSTYQAALREAEAALDVARAREAEQAAVTDRLNALERIERQAVTAENRQKAQAALAGARAARQQAEAEVETARLRLGFTEVRASVDGYVTNVSLQPGAQAVADTPLFALIDAASFRVTGFFRETLIRRIAVGSRAEVTLMAYPDRPLSGVVESLDWGISRSNGTPGEDLLPDVQPTFDWIRLAQRVPVNIRLSDVPDDVILRVGLTASVQVRP</sequence>
<evidence type="ECO:0000259" key="6">
    <source>
        <dbReference type="Pfam" id="PF25917"/>
    </source>
</evidence>